<proteinExistence type="predicted"/>
<reference evidence="2" key="1">
    <citation type="submission" date="2017-02" db="UniProtKB">
        <authorList>
            <consortium name="WormBaseParasite"/>
        </authorList>
    </citation>
    <scope>IDENTIFICATION</scope>
</reference>
<dbReference type="Gene3D" id="1.25.40.280">
    <property type="entry name" value="alix/aip1 like domains"/>
    <property type="match status" value="1"/>
</dbReference>
<dbReference type="GO" id="GO:0032456">
    <property type="term" value="P:endocytic recycling"/>
    <property type="evidence" value="ECO:0007669"/>
    <property type="project" value="TreeGrafter"/>
</dbReference>
<protein>
    <submittedName>
        <fullName evidence="2">BRO1 domain-containing protein</fullName>
    </submittedName>
</protein>
<dbReference type="InterPro" id="IPR004328">
    <property type="entry name" value="BRO1_dom"/>
</dbReference>
<dbReference type="AlphaFoldDB" id="A0A0R3Q8P4"/>
<dbReference type="GO" id="GO:0045022">
    <property type="term" value="P:early endosome to late endosome transport"/>
    <property type="evidence" value="ECO:0007669"/>
    <property type="project" value="TreeGrafter"/>
</dbReference>
<dbReference type="PANTHER" id="PTHR23030">
    <property type="entry name" value="PCD6 INTERACTING PROTEIN-RELATED"/>
    <property type="match status" value="1"/>
</dbReference>
<name>A0A0R3Q8P4_9BILA</name>
<dbReference type="GO" id="GO:0005768">
    <property type="term" value="C:endosome"/>
    <property type="evidence" value="ECO:0007669"/>
    <property type="project" value="TreeGrafter"/>
</dbReference>
<evidence type="ECO:0000259" key="1">
    <source>
        <dbReference type="PROSITE" id="PS51180"/>
    </source>
</evidence>
<dbReference type="PANTHER" id="PTHR23030:SF30">
    <property type="entry name" value="TYROSINE-PROTEIN PHOSPHATASE NON-RECEPTOR TYPE 23"/>
    <property type="match status" value="1"/>
</dbReference>
<dbReference type="WBParaSite" id="BTMF_0000270201-mRNA-1">
    <property type="protein sequence ID" value="BTMF_0000270201-mRNA-1"/>
    <property type="gene ID" value="BTMF_0000270201"/>
</dbReference>
<sequence length="279" mass="32433">LHYQDDPMKYESAIGEIENIRLLPDLETLSILKRYYAQLCLMKNRFPMEKGDTINVAFSWMDKNSDTSNAVVFEDINYELACIMYNIGAVHAAIAANETRTDLDSIKNAFTHFQCAAYPFEQIRDSMNAVKYSAVDFDPSILTFYITILLAQAQECLLEKSIIDHRKNTVIAKLAIHLRDVYMQCHKKTFSVVISARMLQEWLRTCTVKSEMYGAIAMLHLGLQAEEDNKMAIMFLIYQLVYIIVFRQRNAKKENDFIYHDRMPKSEELAVIEVQIYWC</sequence>
<evidence type="ECO:0000313" key="2">
    <source>
        <dbReference type="WBParaSite" id="BTMF_0000270201-mRNA-1"/>
    </source>
</evidence>
<dbReference type="Pfam" id="PF03097">
    <property type="entry name" value="BRO1"/>
    <property type="match status" value="1"/>
</dbReference>
<dbReference type="PROSITE" id="PS51180">
    <property type="entry name" value="BRO1"/>
    <property type="match status" value="1"/>
</dbReference>
<organism evidence="2">
    <name type="scientific">Brugia timori</name>
    <dbReference type="NCBI Taxonomy" id="42155"/>
    <lineage>
        <taxon>Eukaryota</taxon>
        <taxon>Metazoa</taxon>
        <taxon>Ecdysozoa</taxon>
        <taxon>Nematoda</taxon>
        <taxon>Chromadorea</taxon>
        <taxon>Rhabditida</taxon>
        <taxon>Spirurina</taxon>
        <taxon>Spiruromorpha</taxon>
        <taxon>Filarioidea</taxon>
        <taxon>Onchocercidae</taxon>
        <taxon>Brugia</taxon>
    </lineage>
</organism>
<dbReference type="STRING" id="42155.A0A0R3Q8P4"/>
<dbReference type="GO" id="GO:0043328">
    <property type="term" value="P:protein transport to vacuole involved in ubiquitin-dependent protein catabolic process via the multivesicular body sorting pathway"/>
    <property type="evidence" value="ECO:0007669"/>
    <property type="project" value="TreeGrafter"/>
</dbReference>
<accession>A0A0R3Q8P4</accession>
<dbReference type="InterPro" id="IPR038499">
    <property type="entry name" value="BRO1_sf"/>
</dbReference>
<feature type="domain" description="BRO1" evidence="1">
    <location>
        <begin position="1"/>
        <end position="279"/>
    </location>
</feature>
<dbReference type="SMART" id="SM01041">
    <property type="entry name" value="BRO1"/>
    <property type="match status" value="1"/>
</dbReference>